<dbReference type="CDD" id="cd03785">
    <property type="entry name" value="GT28_MurG"/>
    <property type="match status" value="1"/>
</dbReference>
<dbReference type="GO" id="GO:0051991">
    <property type="term" value="F:UDP-N-acetyl-D-glucosamine:N-acetylmuramoyl-L-alanyl-D-glutamyl-meso-2,6-diaminopimelyl-D-alanyl-D-alanine-diphosphoundecaprenol 4-beta-N-acetylglucosaminlytransferase activity"/>
    <property type="evidence" value="ECO:0007669"/>
    <property type="project" value="RHEA"/>
</dbReference>
<comment type="catalytic activity">
    <reaction evidence="10">
        <text>di-trans,octa-cis-undecaprenyl diphospho-N-acetyl-alpha-D-muramoyl-L-alanyl-D-glutamyl-meso-2,6-diaminopimeloyl-D-alanyl-D-alanine + UDP-N-acetyl-alpha-D-glucosamine = di-trans,octa-cis-undecaprenyl diphospho-[N-acetyl-alpha-D-glucosaminyl-(1-&gt;4)]-N-acetyl-alpha-D-muramoyl-L-alanyl-D-glutamyl-meso-2,6-diaminopimeloyl-D-alanyl-D-alanine + UDP + H(+)</text>
        <dbReference type="Rhea" id="RHEA:31227"/>
        <dbReference type="ChEBI" id="CHEBI:15378"/>
        <dbReference type="ChEBI" id="CHEBI:57705"/>
        <dbReference type="ChEBI" id="CHEBI:58223"/>
        <dbReference type="ChEBI" id="CHEBI:61387"/>
        <dbReference type="ChEBI" id="CHEBI:61388"/>
        <dbReference type="EC" id="2.4.1.227"/>
    </reaction>
</comment>
<dbReference type="EMBL" id="CP014226">
    <property type="protein sequence ID" value="AMC99606.1"/>
    <property type="molecule type" value="Genomic_DNA"/>
</dbReference>
<keyword evidence="7 10" id="KW-0472">Membrane</keyword>
<keyword evidence="5 10" id="KW-0133">Cell shape</keyword>
<feature type="binding site" evidence="10">
    <location>
        <position position="282"/>
    </location>
    <ligand>
        <name>UDP-N-acetyl-alpha-D-glucosamine</name>
        <dbReference type="ChEBI" id="CHEBI:57705"/>
    </ligand>
</feature>
<feature type="binding site" evidence="10">
    <location>
        <position position="117"/>
    </location>
    <ligand>
        <name>UDP-N-acetyl-alpha-D-glucosamine</name>
        <dbReference type="ChEBI" id="CHEBI:57705"/>
    </ligand>
</feature>
<dbReference type="InterPro" id="IPR006009">
    <property type="entry name" value="GlcNAc_MurG"/>
</dbReference>
<dbReference type="EC" id="2.4.1.227" evidence="10"/>
<organism evidence="13 14">
    <name type="scientific">Halomonas chromatireducens</name>
    <dbReference type="NCBI Taxonomy" id="507626"/>
    <lineage>
        <taxon>Bacteria</taxon>
        <taxon>Pseudomonadati</taxon>
        <taxon>Pseudomonadota</taxon>
        <taxon>Gammaproteobacteria</taxon>
        <taxon>Oceanospirillales</taxon>
        <taxon>Halomonadaceae</taxon>
        <taxon>Halomonas</taxon>
    </lineage>
</organism>
<evidence type="ECO:0000256" key="1">
    <source>
        <dbReference type="ARBA" id="ARBA00022475"/>
    </source>
</evidence>
<accession>A0A0X8HBJ2</accession>
<reference evidence="13 14" key="1">
    <citation type="journal article" date="2016" name="Genome Announc.">
        <title>Draft Genome Sequence of 'Halomonas chromatireducens' Strain AGD 8-3, a Haloalkaliphilic Chromate- and Selenite-Reducing Gammaproteobacterium.</title>
        <authorList>
            <person name="Sharko F.S."/>
            <person name="Shapovalova A.A."/>
            <person name="Tsygankova S.V."/>
            <person name="Komova A.V."/>
            <person name="Boulygina E.S."/>
            <person name="Teslyuk A.B."/>
            <person name="Gotovtsev P.M."/>
            <person name="Namsaraev Z.B."/>
            <person name="Khijniak T.V."/>
            <person name="Nedoluzhko A.V."/>
            <person name="Vasilov R.G."/>
        </authorList>
    </citation>
    <scope>NUCLEOTIDE SEQUENCE [LARGE SCALE GENOMIC DNA]</scope>
    <source>
        <strain evidence="13 14">AGD 8-3</strain>
    </source>
</reference>
<feature type="binding site" evidence="10">
    <location>
        <position position="154"/>
    </location>
    <ligand>
        <name>UDP-N-acetyl-alpha-D-glucosamine</name>
        <dbReference type="ChEBI" id="CHEBI:57705"/>
    </ligand>
</feature>
<keyword evidence="4 10" id="KW-0808">Transferase</keyword>
<feature type="domain" description="Glycosyltransferase family 28 N-terminal" evidence="11">
    <location>
        <begin position="1"/>
        <end position="135"/>
    </location>
</feature>
<keyword evidence="9 10" id="KW-0961">Cell wall biogenesis/degradation</keyword>
<dbReference type="PANTHER" id="PTHR21015">
    <property type="entry name" value="UDP-N-ACETYLGLUCOSAMINE--N-ACETYLMURAMYL-(PENTAPEPTIDE) PYROPHOSPHORYL-UNDECAPRENOL N-ACETYLGLUCOSAMINE TRANSFERASE 1"/>
    <property type="match status" value="1"/>
</dbReference>
<dbReference type="InterPro" id="IPR007235">
    <property type="entry name" value="Glyco_trans_28_C"/>
</dbReference>
<gene>
    <name evidence="10 13" type="primary">murG</name>
    <name evidence="13" type="ORF">LOKO_00511</name>
</gene>
<evidence type="ECO:0000259" key="12">
    <source>
        <dbReference type="Pfam" id="PF04101"/>
    </source>
</evidence>
<dbReference type="Pfam" id="PF03033">
    <property type="entry name" value="Glyco_transf_28"/>
    <property type="match status" value="1"/>
</dbReference>
<evidence type="ECO:0000256" key="7">
    <source>
        <dbReference type="ARBA" id="ARBA00023136"/>
    </source>
</evidence>
<comment type="pathway">
    <text evidence="10">Cell wall biogenesis; peptidoglycan biosynthesis.</text>
</comment>
<comment type="subcellular location">
    <subcellularLocation>
        <location evidence="10">Cell membrane</location>
        <topology evidence="10">Peripheral membrane protein</topology>
        <orientation evidence="10">Cytoplasmic side</orientation>
    </subcellularLocation>
</comment>
<dbReference type="HAMAP" id="MF_00033">
    <property type="entry name" value="MurG"/>
    <property type="match status" value="1"/>
</dbReference>
<evidence type="ECO:0000256" key="3">
    <source>
        <dbReference type="ARBA" id="ARBA00022676"/>
    </source>
</evidence>
<evidence type="ECO:0000313" key="13">
    <source>
        <dbReference type="EMBL" id="AMC99606.1"/>
    </source>
</evidence>
<dbReference type="PATRIC" id="fig|507626.3.peg.509"/>
<comment type="function">
    <text evidence="10">Cell wall formation. Catalyzes the transfer of a GlcNAc subunit on undecaprenyl-pyrophosphoryl-MurNAc-pentapeptide (lipid intermediate I) to form undecaprenyl-pyrophosphoryl-MurNAc-(pentapeptide)GlcNAc (lipid intermediate II).</text>
</comment>
<evidence type="ECO:0000259" key="11">
    <source>
        <dbReference type="Pfam" id="PF03033"/>
    </source>
</evidence>
<sequence>MAGGTGGHVIPALSLAKGLQEKGVEVHWLGSPRGIENRLVPAADIPLNRISVAGLRGNGVVGWLLAPFNLTRSIWQAGRILSRLDPQLVVGLGGFASGPGGLAAWLTRRPLIIHEQNAVAGLTNRALARLSKRVYSAFDAAFPGRAEVIGNPVRADIAALGAAPRGADTMTGRPLRLLVVGGSLGALALNQRVPEGLARLPEAQRPVVRHQAGRDKVTATREAYARQGVEAEVSDFIDDMAAAYDWADLVVCRAGALTVSELAAAAKPALFVPLPHAVDDHQTANARALVAAGAAELLPQHDMTAVSLAERLMTLLQPDILATMAHRSRACAYLDAVERLVAGCMETALER</sequence>
<dbReference type="Gene3D" id="3.40.50.2000">
    <property type="entry name" value="Glycogen Phosphorylase B"/>
    <property type="match status" value="2"/>
</dbReference>
<protein>
    <recommendedName>
        <fullName evidence="10">UDP-N-acetylglucosamine--N-acetylmuramyl-(pentapeptide) pyrophosphoryl-undecaprenol N-acetylglucosamine transferase</fullName>
        <ecNumber evidence="10">2.4.1.227</ecNumber>
    </recommendedName>
    <alternativeName>
        <fullName evidence="10">Undecaprenyl-PP-MurNAc-pentapeptide-UDPGlcNAc GlcNAc transferase</fullName>
    </alternativeName>
</protein>
<dbReference type="UniPathway" id="UPA00219"/>
<dbReference type="GO" id="GO:0005886">
    <property type="term" value="C:plasma membrane"/>
    <property type="evidence" value="ECO:0007669"/>
    <property type="project" value="UniProtKB-SubCell"/>
</dbReference>
<feature type="binding site" evidence="10">
    <location>
        <begin position="256"/>
        <end position="261"/>
    </location>
    <ligand>
        <name>UDP-N-acetyl-alpha-D-glucosamine</name>
        <dbReference type="ChEBI" id="CHEBI:57705"/>
    </ligand>
</feature>
<dbReference type="SUPFAM" id="SSF53756">
    <property type="entry name" value="UDP-Glycosyltransferase/glycogen phosphorylase"/>
    <property type="match status" value="1"/>
</dbReference>
<keyword evidence="3 10" id="KW-0328">Glycosyltransferase</keyword>
<dbReference type="GO" id="GO:0005975">
    <property type="term" value="P:carbohydrate metabolic process"/>
    <property type="evidence" value="ECO:0007669"/>
    <property type="project" value="InterPro"/>
</dbReference>
<evidence type="ECO:0000313" key="14">
    <source>
        <dbReference type="Proteomes" id="UP000063387"/>
    </source>
</evidence>
<evidence type="ECO:0000256" key="2">
    <source>
        <dbReference type="ARBA" id="ARBA00022618"/>
    </source>
</evidence>
<name>A0A0X8HBJ2_9GAMM</name>
<feature type="binding site" evidence="10">
    <location>
        <begin position="5"/>
        <end position="7"/>
    </location>
    <ligand>
        <name>UDP-N-acetyl-alpha-D-glucosamine</name>
        <dbReference type="ChEBI" id="CHEBI:57705"/>
    </ligand>
</feature>
<feature type="domain" description="Glycosyl transferase family 28 C-terminal" evidence="12">
    <location>
        <begin position="177"/>
        <end position="332"/>
    </location>
</feature>
<dbReference type="AlphaFoldDB" id="A0A0X8HBJ2"/>
<dbReference type="KEGG" id="hco:LOKO_00511"/>
<dbReference type="STRING" id="507626.LOKO_00511"/>
<keyword evidence="2 10" id="KW-0132">Cell division</keyword>
<dbReference type="GO" id="GO:0051301">
    <property type="term" value="P:cell division"/>
    <property type="evidence" value="ECO:0007669"/>
    <property type="project" value="UniProtKB-KW"/>
</dbReference>
<dbReference type="PANTHER" id="PTHR21015:SF22">
    <property type="entry name" value="GLYCOSYLTRANSFERASE"/>
    <property type="match status" value="1"/>
</dbReference>
<dbReference type="GO" id="GO:0009252">
    <property type="term" value="P:peptidoglycan biosynthetic process"/>
    <property type="evidence" value="ECO:0007669"/>
    <property type="project" value="UniProtKB-UniRule"/>
</dbReference>
<comment type="similarity">
    <text evidence="10">Belongs to the glycosyltransferase 28 family. MurG subfamily.</text>
</comment>
<evidence type="ECO:0000256" key="4">
    <source>
        <dbReference type="ARBA" id="ARBA00022679"/>
    </source>
</evidence>
<dbReference type="InterPro" id="IPR004276">
    <property type="entry name" value="GlycoTrans_28_N"/>
</dbReference>
<dbReference type="NCBIfam" id="TIGR01133">
    <property type="entry name" value="murG"/>
    <property type="match status" value="1"/>
</dbReference>
<keyword evidence="1 10" id="KW-1003">Cell membrane</keyword>
<evidence type="ECO:0000256" key="5">
    <source>
        <dbReference type="ARBA" id="ARBA00022960"/>
    </source>
</evidence>
<evidence type="ECO:0000256" key="10">
    <source>
        <dbReference type="HAMAP-Rule" id="MF_00033"/>
    </source>
</evidence>
<dbReference type="GO" id="GO:0071555">
    <property type="term" value="P:cell wall organization"/>
    <property type="evidence" value="ECO:0007669"/>
    <property type="project" value="UniProtKB-KW"/>
</dbReference>
<reference evidence="13 14" key="2">
    <citation type="submission" date="2016-02" db="EMBL/GenBank/DDBJ databases">
        <authorList>
            <person name="Wen L."/>
            <person name="He K."/>
            <person name="Yang H."/>
        </authorList>
    </citation>
    <scope>NUCLEOTIDE SEQUENCE [LARGE SCALE GENOMIC DNA]</scope>
    <source>
        <strain evidence="13 14">AGD 8-3</strain>
    </source>
</reference>
<dbReference type="GO" id="GO:0008360">
    <property type="term" value="P:regulation of cell shape"/>
    <property type="evidence" value="ECO:0007669"/>
    <property type="project" value="UniProtKB-KW"/>
</dbReference>
<evidence type="ECO:0000256" key="9">
    <source>
        <dbReference type="ARBA" id="ARBA00023316"/>
    </source>
</evidence>
<evidence type="ECO:0000256" key="6">
    <source>
        <dbReference type="ARBA" id="ARBA00022984"/>
    </source>
</evidence>
<dbReference type="Pfam" id="PF04101">
    <property type="entry name" value="Glyco_tran_28_C"/>
    <property type="match status" value="1"/>
</dbReference>
<dbReference type="GO" id="GO:0050511">
    <property type="term" value="F:undecaprenyldiphospho-muramoylpentapeptide beta-N-acetylglucosaminyltransferase activity"/>
    <property type="evidence" value="ECO:0007669"/>
    <property type="project" value="UniProtKB-UniRule"/>
</dbReference>
<proteinExistence type="inferred from homology"/>
<feature type="binding site" evidence="10">
    <location>
        <position position="237"/>
    </location>
    <ligand>
        <name>UDP-N-acetyl-alpha-D-glucosamine</name>
        <dbReference type="ChEBI" id="CHEBI:57705"/>
    </ligand>
</feature>
<keyword evidence="8 10" id="KW-0131">Cell cycle</keyword>
<feature type="binding site" evidence="10">
    <location>
        <position position="183"/>
    </location>
    <ligand>
        <name>UDP-N-acetyl-alpha-D-glucosamine</name>
        <dbReference type="ChEBI" id="CHEBI:57705"/>
    </ligand>
</feature>
<keyword evidence="6 10" id="KW-0573">Peptidoglycan synthesis</keyword>
<evidence type="ECO:0000256" key="8">
    <source>
        <dbReference type="ARBA" id="ARBA00023306"/>
    </source>
</evidence>
<dbReference type="Proteomes" id="UP000063387">
    <property type="component" value="Chromosome"/>
</dbReference>
<keyword evidence="14" id="KW-1185">Reference proteome</keyword>